<dbReference type="Proteomes" id="UP000018144">
    <property type="component" value="Unassembled WGS sequence"/>
</dbReference>
<gene>
    <name evidence="1" type="ORF">PCON_04555</name>
</gene>
<proteinExistence type="predicted"/>
<accession>U4LT60</accession>
<organism evidence="1 2">
    <name type="scientific">Pyronema omphalodes (strain CBS 100304)</name>
    <name type="common">Pyronema confluens</name>
    <dbReference type="NCBI Taxonomy" id="1076935"/>
    <lineage>
        <taxon>Eukaryota</taxon>
        <taxon>Fungi</taxon>
        <taxon>Dikarya</taxon>
        <taxon>Ascomycota</taxon>
        <taxon>Pezizomycotina</taxon>
        <taxon>Pezizomycetes</taxon>
        <taxon>Pezizales</taxon>
        <taxon>Pyronemataceae</taxon>
        <taxon>Pyronema</taxon>
    </lineage>
</organism>
<name>U4LT60_PYROM</name>
<reference evidence="1 2" key="1">
    <citation type="journal article" date="2013" name="PLoS Genet.">
        <title>The genome and development-dependent transcriptomes of Pyronema confluens: a window into fungal evolution.</title>
        <authorList>
            <person name="Traeger S."/>
            <person name="Altegoer F."/>
            <person name="Freitag M."/>
            <person name="Gabaldon T."/>
            <person name="Kempken F."/>
            <person name="Kumar A."/>
            <person name="Marcet-Houben M."/>
            <person name="Poggeler S."/>
            <person name="Stajich J.E."/>
            <person name="Nowrousian M."/>
        </authorList>
    </citation>
    <scope>NUCLEOTIDE SEQUENCE [LARGE SCALE GENOMIC DNA]</scope>
    <source>
        <strain evidence="2">CBS 100304</strain>
        <tissue evidence="1">Vegetative mycelium</tissue>
    </source>
</reference>
<dbReference type="AlphaFoldDB" id="U4LT60"/>
<dbReference type="EMBL" id="HF936663">
    <property type="protein sequence ID" value="CCX34879.1"/>
    <property type="molecule type" value="Genomic_DNA"/>
</dbReference>
<evidence type="ECO:0000313" key="2">
    <source>
        <dbReference type="Proteomes" id="UP000018144"/>
    </source>
</evidence>
<sequence length="32" mass="3528">MALAALMISAEFLSPLQDGKRRARSRPDLGKK</sequence>
<protein>
    <submittedName>
        <fullName evidence="1">Uncharacterized protein</fullName>
    </submittedName>
</protein>
<keyword evidence="2" id="KW-1185">Reference proteome</keyword>
<evidence type="ECO:0000313" key="1">
    <source>
        <dbReference type="EMBL" id="CCX34879.1"/>
    </source>
</evidence>